<reference evidence="2 3" key="1">
    <citation type="journal article" date="2012" name="Genome Biol.">
        <title>Genome and low-iron response of an oceanic diatom adapted to chronic iron limitation.</title>
        <authorList>
            <person name="Lommer M."/>
            <person name="Specht M."/>
            <person name="Roy A.S."/>
            <person name="Kraemer L."/>
            <person name="Andreson R."/>
            <person name="Gutowska M.A."/>
            <person name="Wolf J."/>
            <person name="Bergner S.V."/>
            <person name="Schilhabel M.B."/>
            <person name="Klostermeier U.C."/>
            <person name="Beiko R.G."/>
            <person name="Rosenstiel P."/>
            <person name="Hippler M."/>
            <person name="Laroche J."/>
        </authorList>
    </citation>
    <scope>NUCLEOTIDE SEQUENCE [LARGE SCALE GENOMIC DNA]</scope>
    <source>
        <strain evidence="2 3">CCMP1005</strain>
    </source>
</reference>
<dbReference type="EMBL" id="AGNL01047150">
    <property type="protein sequence ID" value="EJK47269.1"/>
    <property type="molecule type" value="Genomic_DNA"/>
</dbReference>
<proteinExistence type="predicted"/>
<feature type="non-terminal residue" evidence="2">
    <location>
        <position position="1"/>
    </location>
</feature>
<dbReference type="Proteomes" id="UP000266841">
    <property type="component" value="Unassembled WGS sequence"/>
</dbReference>
<evidence type="ECO:0000313" key="3">
    <source>
        <dbReference type="Proteomes" id="UP000266841"/>
    </source>
</evidence>
<feature type="compositionally biased region" description="Acidic residues" evidence="1">
    <location>
        <begin position="88"/>
        <end position="99"/>
    </location>
</feature>
<comment type="caution">
    <text evidence="2">The sequence shown here is derived from an EMBL/GenBank/DDBJ whole genome shotgun (WGS) entry which is preliminary data.</text>
</comment>
<gene>
    <name evidence="2" type="ORF">THAOC_34021</name>
</gene>
<protein>
    <submittedName>
        <fullName evidence="2">Uncharacterized protein</fullName>
    </submittedName>
</protein>
<accession>K0R5W4</accession>
<dbReference type="AlphaFoldDB" id="K0R5W4"/>
<organism evidence="2 3">
    <name type="scientific">Thalassiosira oceanica</name>
    <name type="common">Marine diatom</name>
    <dbReference type="NCBI Taxonomy" id="159749"/>
    <lineage>
        <taxon>Eukaryota</taxon>
        <taxon>Sar</taxon>
        <taxon>Stramenopiles</taxon>
        <taxon>Ochrophyta</taxon>
        <taxon>Bacillariophyta</taxon>
        <taxon>Coscinodiscophyceae</taxon>
        <taxon>Thalassiosirophycidae</taxon>
        <taxon>Thalassiosirales</taxon>
        <taxon>Thalassiosiraceae</taxon>
        <taxon>Thalassiosira</taxon>
    </lineage>
</organism>
<feature type="region of interest" description="Disordered" evidence="1">
    <location>
        <begin position="1"/>
        <end position="120"/>
    </location>
</feature>
<evidence type="ECO:0000256" key="1">
    <source>
        <dbReference type="SAM" id="MobiDB-lite"/>
    </source>
</evidence>
<evidence type="ECO:0000313" key="2">
    <source>
        <dbReference type="EMBL" id="EJK47269.1"/>
    </source>
</evidence>
<keyword evidence="3" id="KW-1185">Reference proteome</keyword>
<name>K0R5W4_THAOC</name>
<sequence length="134" mass="14483">VPQHAPAAVRPEVGTAPHREHTGHTRRDRRAGQLRGGGEGRPEDGQGTVQPPRRERRAREQDEVVGVGGDEQAIGSEGEGAGGRQEEEHGEADEADERAEDTGHAGVVEHGGRGALGGVRPGWRFETWRRQRIV</sequence>